<reference evidence="1 2" key="1">
    <citation type="journal article" date="2020" name="Cell">
        <title>Large-Scale Comparative Analyses of Tick Genomes Elucidate Their Genetic Diversity and Vector Capacities.</title>
        <authorList>
            <consortium name="Tick Genome and Microbiome Consortium (TIGMIC)"/>
            <person name="Jia N."/>
            <person name="Wang J."/>
            <person name="Shi W."/>
            <person name="Du L."/>
            <person name="Sun Y."/>
            <person name="Zhan W."/>
            <person name="Jiang J.F."/>
            <person name="Wang Q."/>
            <person name="Zhang B."/>
            <person name="Ji P."/>
            <person name="Bell-Sakyi L."/>
            <person name="Cui X.M."/>
            <person name="Yuan T.T."/>
            <person name="Jiang B.G."/>
            <person name="Yang W.F."/>
            <person name="Lam T.T."/>
            <person name="Chang Q.C."/>
            <person name="Ding S.J."/>
            <person name="Wang X.J."/>
            <person name="Zhu J.G."/>
            <person name="Ruan X.D."/>
            <person name="Zhao L."/>
            <person name="Wei J.T."/>
            <person name="Ye R.Z."/>
            <person name="Que T.C."/>
            <person name="Du C.H."/>
            <person name="Zhou Y.H."/>
            <person name="Cheng J.X."/>
            <person name="Dai P.F."/>
            <person name="Guo W.B."/>
            <person name="Han X.H."/>
            <person name="Huang E.J."/>
            <person name="Li L.F."/>
            <person name="Wei W."/>
            <person name="Gao Y.C."/>
            <person name="Liu J.Z."/>
            <person name="Shao H.Z."/>
            <person name="Wang X."/>
            <person name="Wang C.C."/>
            <person name="Yang T.C."/>
            <person name="Huo Q.B."/>
            <person name="Li W."/>
            <person name="Chen H.Y."/>
            <person name="Chen S.E."/>
            <person name="Zhou L.G."/>
            <person name="Ni X.B."/>
            <person name="Tian J.H."/>
            <person name="Sheng Y."/>
            <person name="Liu T."/>
            <person name="Pan Y.S."/>
            <person name="Xia L.Y."/>
            <person name="Li J."/>
            <person name="Zhao F."/>
            <person name="Cao W.C."/>
        </authorList>
    </citation>
    <scope>NUCLEOTIDE SEQUENCE [LARGE SCALE GENOMIC DNA]</scope>
    <source>
        <strain evidence="1">Iper-2018</strain>
    </source>
</reference>
<accession>A0AC60QRN0</accession>
<evidence type="ECO:0000313" key="2">
    <source>
        <dbReference type="Proteomes" id="UP000805193"/>
    </source>
</evidence>
<proteinExistence type="predicted"/>
<gene>
    <name evidence="1" type="ORF">HPB47_016147</name>
</gene>
<sequence>MAEKATPEDKERCVADGVDVLRRLPGQSMKGWNNMHIIDYFKDNDLKLLTSDKEGGFVVVTRDMFAERSQQAILKNFKKTVQQMVRLCWTLTPSWFPIVRRISSCHHVLPGPGVL</sequence>
<organism evidence="1 2">
    <name type="scientific">Ixodes persulcatus</name>
    <name type="common">Taiga tick</name>
    <dbReference type="NCBI Taxonomy" id="34615"/>
    <lineage>
        <taxon>Eukaryota</taxon>
        <taxon>Metazoa</taxon>
        <taxon>Ecdysozoa</taxon>
        <taxon>Arthropoda</taxon>
        <taxon>Chelicerata</taxon>
        <taxon>Arachnida</taxon>
        <taxon>Acari</taxon>
        <taxon>Parasitiformes</taxon>
        <taxon>Ixodida</taxon>
        <taxon>Ixodoidea</taxon>
        <taxon>Ixodidae</taxon>
        <taxon>Ixodinae</taxon>
        <taxon>Ixodes</taxon>
    </lineage>
</organism>
<dbReference type="Proteomes" id="UP000805193">
    <property type="component" value="Unassembled WGS sequence"/>
</dbReference>
<name>A0AC60QRN0_IXOPE</name>
<comment type="caution">
    <text evidence="1">The sequence shown here is derived from an EMBL/GenBank/DDBJ whole genome shotgun (WGS) entry which is preliminary data.</text>
</comment>
<evidence type="ECO:0000313" key="1">
    <source>
        <dbReference type="EMBL" id="KAG0440861.1"/>
    </source>
</evidence>
<dbReference type="EMBL" id="JABSTQ010004837">
    <property type="protein sequence ID" value="KAG0440861.1"/>
    <property type="molecule type" value="Genomic_DNA"/>
</dbReference>
<protein>
    <submittedName>
        <fullName evidence="1">Uncharacterized protein</fullName>
    </submittedName>
</protein>
<keyword evidence="2" id="KW-1185">Reference proteome</keyword>